<organism evidence="1 2">
    <name type="scientific">Cannabis sativa</name>
    <name type="common">Hemp</name>
    <name type="synonym">Marijuana</name>
    <dbReference type="NCBI Taxonomy" id="3483"/>
    <lineage>
        <taxon>Eukaryota</taxon>
        <taxon>Viridiplantae</taxon>
        <taxon>Streptophyta</taxon>
        <taxon>Embryophyta</taxon>
        <taxon>Tracheophyta</taxon>
        <taxon>Spermatophyta</taxon>
        <taxon>Magnoliopsida</taxon>
        <taxon>eudicotyledons</taxon>
        <taxon>Gunneridae</taxon>
        <taxon>Pentapetalae</taxon>
        <taxon>rosids</taxon>
        <taxon>fabids</taxon>
        <taxon>Rosales</taxon>
        <taxon>Cannabaceae</taxon>
        <taxon>Cannabis</taxon>
    </lineage>
</organism>
<dbReference type="EMBL" id="UZAU01000047">
    <property type="status" value="NOT_ANNOTATED_CDS"/>
    <property type="molecule type" value="Genomic_DNA"/>
</dbReference>
<reference evidence="1" key="2">
    <citation type="submission" date="2021-03" db="UniProtKB">
        <authorList>
            <consortium name="EnsemblPlants"/>
        </authorList>
    </citation>
    <scope>IDENTIFICATION</scope>
</reference>
<dbReference type="EnsemblPlants" id="evm.model.01.1787">
    <property type="protein sequence ID" value="cds.evm.model.01.1787"/>
    <property type="gene ID" value="evm.TU.01.1787"/>
</dbReference>
<dbReference type="Gramene" id="evm.model.01.1787">
    <property type="protein sequence ID" value="cds.evm.model.01.1787"/>
    <property type="gene ID" value="evm.TU.01.1787"/>
</dbReference>
<evidence type="ECO:0000313" key="2">
    <source>
        <dbReference type="Proteomes" id="UP000596661"/>
    </source>
</evidence>
<keyword evidence="2" id="KW-1185">Reference proteome</keyword>
<evidence type="ECO:0000313" key="1">
    <source>
        <dbReference type="EnsemblPlants" id="cds.evm.model.01.1787"/>
    </source>
</evidence>
<sequence>MLPSPRSSSVLIRPPLLNNLYNVLGMMEASEGSLYLGLPNIIGRNKNAILGFIKNKVINLLNSWHVKFLSRSDKEILLKTVIQALPTYAMSVFLIPTGTCQEIEKLMAQFWCKTSASKGNGSWDHDLVLDMFNTRDASFILGLPLSISDEGDCWS</sequence>
<dbReference type="AlphaFoldDB" id="A0A803NIH6"/>
<dbReference type="PANTHER" id="PTHR33116">
    <property type="entry name" value="REVERSE TRANSCRIPTASE ZINC-BINDING DOMAIN-CONTAINING PROTEIN-RELATED-RELATED"/>
    <property type="match status" value="1"/>
</dbReference>
<protein>
    <submittedName>
        <fullName evidence="1">Uncharacterized protein</fullName>
    </submittedName>
</protein>
<proteinExistence type="predicted"/>
<accession>A0A803NIH6</accession>
<dbReference type="Proteomes" id="UP000596661">
    <property type="component" value="Chromosome 1"/>
</dbReference>
<name>A0A803NIH6_CANSA</name>
<dbReference type="PANTHER" id="PTHR33116:SF86">
    <property type="entry name" value="REVERSE TRANSCRIPTASE DOMAIN-CONTAINING PROTEIN"/>
    <property type="match status" value="1"/>
</dbReference>
<reference evidence="1" key="1">
    <citation type="submission" date="2018-11" db="EMBL/GenBank/DDBJ databases">
        <authorList>
            <person name="Grassa J C."/>
        </authorList>
    </citation>
    <scope>NUCLEOTIDE SEQUENCE [LARGE SCALE GENOMIC DNA]</scope>
</reference>